<proteinExistence type="predicted"/>
<gene>
    <name evidence="1" type="ORF">NW755_014481</name>
</gene>
<organism evidence="1 2">
    <name type="scientific">Fusarium falciforme</name>
    <dbReference type="NCBI Taxonomy" id="195108"/>
    <lineage>
        <taxon>Eukaryota</taxon>
        <taxon>Fungi</taxon>
        <taxon>Dikarya</taxon>
        <taxon>Ascomycota</taxon>
        <taxon>Pezizomycotina</taxon>
        <taxon>Sordariomycetes</taxon>
        <taxon>Hypocreomycetidae</taxon>
        <taxon>Hypocreales</taxon>
        <taxon>Nectriaceae</taxon>
        <taxon>Fusarium</taxon>
        <taxon>Fusarium solani species complex</taxon>
    </lineage>
</organism>
<keyword evidence="2" id="KW-1185">Reference proteome</keyword>
<evidence type="ECO:0000313" key="1">
    <source>
        <dbReference type="EMBL" id="KAJ4176307.1"/>
    </source>
</evidence>
<dbReference type="EMBL" id="JAOQAV010000206">
    <property type="protein sequence ID" value="KAJ4176307.1"/>
    <property type="molecule type" value="Genomic_DNA"/>
</dbReference>
<accession>A0A9W8URV0</accession>
<dbReference type="SUPFAM" id="SSF56176">
    <property type="entry name" value="FAD-binding/transporter-associated domain-like"/>
    <property type="match status" value="1"/>
</dbReference>
<comment type="caution">
    <text evidence="1">The sequence shown here is derived from an EMBL/GenBank/DDBJ whole genome shotgun (WGS) entry which is preliminary data.</text>
</comment>
<sequence length="71" mass="7632">MPLHGFMVDNALSFRIITAEGKTIEVESSSTGEDLALFYALCGARHGLGVVMAATMKAYPISSLRLTENKV</sequence>
<dbReference type="GO" id="GO:0050660">
    <property type="term" value="F:flavin adenine dinucleotide binding"/>
    <property type="evidence" value="ECO:0007669"/>
    <property type="project" value="InterPro"/>
</dbReference>
<dbReference type="InterPro" id="IPR036318">
    <property type="entry name" value="FAD-bd_PCMH-like_sf"/>
</dbReference>
<dbReference type="InterPro" id="IPR016169">
    <property type="entry name" value="FAD-bd_PCMH_sub2"/>
</dbReference>
<reference evidence="1" key="1">
    <citation type="submission" date="2022-09" db="EMBL/GenBank/DDBJ databases">
        <title>Fusarium specimens isolated from Avocado Roots.</title>
        <authorList>
            <person name="Stajich J."/>
            <person name="Roper C."/>
            <person name="Heimlech-Rivalta G."/>
        </authorList>
    </citation>
    <scope>NUCLEOTIDE SEQUENCE</scope>
    <source>
        <strain evidence="1">A02</strain>
    </source>
</reference>
<evidence type="ECO:0000313" key="2">
    <source>
        <dbReference type="Proteomes" id="UP001152087"/>
    </source>
</evidence>
<protein>
    <submittedName>
        <fullName evidence="1">Uncharacterized protein</fullName>
    </submittedName>
</protein>
<dbReference type="Proteomes" id="UP001152087">
    <property type="component" value="Unassembled WGS sequence"/>
</dbReference>
<dbReference type="Gene3D" id="3.30.465.10">
    <property type="match status" value="1"/>
</dbReference>
<dbReference type="AlphaFoldDB" id="A0A9W8URV0"/>
<name>A0A9W8URV0_9HYPO</name>